<name>A0ABY2H298_9HYPO</name>
<keyword evidence="2" id="KW-1185">Reference proteome</keyword>
<evidence type="ECO:0000313" key="1">
    <source>
        <dbReference type="EMBL" id="TFB02151.1"/>
    </source>
</evidence>
<reference evidence="1 2" key="1">
    <citation type="submission" date="2018-01" db="EMBL/GenBank/DDBJ databases">
        <title>Genome characterization of the sugarcane-associated fungus Trichoderma ghanense CCMA-1212 and their application in lignocelulose bioconversion.</title>
        <authorList>
            <person name="Steindorff A.S."/>
            <person name="Mendes T.D."/>
            <person name="Vilela E.S.D."/>
            <person name="Rodrigues D.S."/>
            <person name="Formighieri E.F."/>
            <person name="Melo I.S."/>
            <person name="Favaro L.C.L."/>
        </authorList>
    </citation>
    <scope>NUCLEOTIDE SEQUENCE [LARGE SCALE GENOMIC DNA]</scope>
    <source>
        <strain evidence="1 2">CCMA-1212</strain>
    </source>
</reference>
<gene>
    <name evidence="1" type="ORF">CCMA1212_005691</name>
</gene>
<comment type="caution">
    <text evidence="1">The sequence shown here is derived from an EMBL/GenBank/DDBJ whole genome shotgun (WGS) entry which is preliminary data.</text>
</comment>
<feature type="non-terminal residue" evidence="1">
    <location>
        <position position="1"/>
    </location>
</feature>
<accession>A0ABY2H298</accession>
<dbReference type="GeneID" id="300577390"/>
<evidence type="ECO:0000313" key="2">
    <source>
        <dbReference type="Proteomes" id="UP001642720"/>
    </source>
</evidence>
<protein>
    <submittedName>
        <fullName evidence="1">Uncharacterized protein</fullName>
    </submittedName>
</protein>
<dbReference type="RefSeq" id="XP_073558352.1">
    <property type="nucleotide sequence ID" value="XM_073702940.1"/>
</dbReference>
<sequence length="123" mass="13215">KIVFTLGAVSASRCLRQIQLDVQHFAFNISDEQNFSVTAPNLAIPANPQYLPNSIRPSFLGLVNPQLALKPLASSSLSAQLNRGLAFASPSEPKCGCLDTQATRPACTVPYSVSMYRPNIIPA</sequence>
<dbReference type="EMBL" id="PPTA01000007">
    <property type="protein sequence ID" value="TFB02151.1"/>
    <property type="molecule type" value="Genomic_DNA"/>
</dbReference>
<dbReference type="Proteomes" id="UP001642720">
    <property type="component" value="Unassembled WGS sequence"/>
</dbReference>
<proteinExistence type="predicted"/>
<organism evidence="1 2">
    <name type="scientific">Trichoderma ghanense</name>
    <dbReference type="NCBI Taxonomy" id="65468"/>
    <lineage>
        <taxon>Eukaryota</taxon>
        <taxon>Fungi</taxon>
        <taxon>Dikarya</taxon>
        <taxon>Ascomycota</taxon>
        <taxon>Pezizomycotina</taxon>
        <taxon>Sordariomycetes</taxon>
        <taxon>Hypocreomycetidae</taxon>
        <taxon>Hypocreales</taxon>
        <taxon>Hypocreaceae</taxon>
        <taxon>Trichoderma</taxon>
    </lineage>
</organism>